<keyword evidence="2" id="KW-1185">Reference proteome</keyword>
<gene>
    <name evidence="1" type="ORF">ACFOZ4_10825</name>
</gene>
<protein>
    <submittedName>
        <fullName evidence="1">Uncharacterized protein</fullName>
    </submittedName>
</protein>
<name>A0ABV8LK25_9ACTN</name>
<sequence>MSRQDLADLVNAHLGKQKIRHAPIDAGYVGKLERGVHRWPQEAYRDAFRAVLDVTTYVELGFYIRRRQFGDSVS</sequence>
<proteinExistence type="predicted"/>
<evidence type="ECO:0000313" key="1">
    <source>
        <dbReference type="EMBL" id="MFC4131095.1"/>
    </source>
</evidence>
<evidence type="ECO:0000313" key="2">
    <source>
        <dbReference type="Proteomes" id="UP001595816"/>
    </source>
</evidence>
<dbReference type="EMBL" id="JBHSAY010000006">
    <property type="protein sequence ID" value="MFC4131095.1"/>
    <property type="molecule type" value="Genomic_DNA"/>
</dbReference>
<comment type="caution">
    <text evidence="1">The sequence shown here is derived from an EMBL/GenBank/DDBJ whole genome shotgun (WGS) entry which is preliminary data.</text>
</comment>
<accession>A0ABV8LK25</accession>
<organism evidence="1 2">
    <name type="scientific">Hamadaea flava</name>
    <dbReference type="NCBI Taxonomy" id="1742688"/>
    <lineage>
        <taxon>Bacteria</taxon>
        <taxon>Bacillati</taxon>
        <taxon>Actinomycetota</taxon>
        <taxon>Actinomycetes</taxon>
        <taxon>Micromonosporales</taxon>
        <taxon>Micromonosporaceae</taxon>
        <taxon>Hamadaea</taxon>
    </lineage>
</organism>
<dbReference type="Proteomes" id="UP001595816">
    <property type="component" value="Unassembled WGS sequence"/>
</dbReference>
<reference evidence="2" key="1">
    <citation type="journal article" date="2019" name="Int. J. Syst. Evol. Microbiol.">
        <title>The Global Catalogue of Microorganisms (GCM) 10K type strain sequencing project: providing services to taxonomists for standard genome sequencing and annotation.</title>
        <authorList>
            <consortium name="The Broad Institute Genomics Platform"/>
            <consortium name="The Broad Institute Genome Sequencing Center for Infectious Disease"/>
            <person name="Wu L."/>
            <person name="Ma J."/>
        </authorList>
    </citation>
    <scope>NUCLEOTIDE SEQUENCE [LARGE SCALE GENOMIC DNA]</scope>
    <source>
        <strain evidence="2">CGMCC 4.7289</strain>
    </source>
</reference>
<dbReference type="RefSeq" id="WP_253754297.1">
    <property type="nucleotide sequence ID" value="NZ_JAMZDZ010000001.1"/>
</dbReference>